<dbReference type="Gene3D" id="3.30.1380.10">
    <property type="match status" value="1"/>
</dbReference>
<sequence length="371" mass="41497">MDRRALLKALSVSGFMVLGSGSVMRQLMQMQENKLWSPTAALQGQLSGRFLATGLEDFGQPDAVDLQSPLSSSVTFDLAQQTSVEPKELTPEAQTSAAKPTTNSAEVAQVDLPSLPKVTNTAELEQRIAKDPEVHAYLQKIRNFEAVYDDDNFLAAERMPLLRDTLKRLERVQRTVGHGNFNLLSFDQALKYGRNFSQVGEFSREEQAFLEELFFANAQNYGFFGDKVTTGLTERIPESDVDKMPGTGHYLYKGKPQSLYATLRRDVGDSLILTSGVRSVVKQMHLFLSKAVQSEGNLSKASRSLAPPGYSYHGIGDFDVGRVGFGYRNFTADFAQTDEYKRLQDLGYISIRYTSNNRFGVRYEPWHIQVV</sequence>
<proteinExistence type="predicted"/>
<evidence type="ECO:0000313" key="4">
    <source>
        <dbReference type="Proteomes" id="UP000242999"/>
    </source>
</evidence>
<protein>
    <submittedName>
        <fullName evidence="3">D-alanyl-D-alanine carboxypeptidase</fullName>
    </submittedName>
</protein>
<keyword evidence="3" id="KW-0121">Carboxypeptidase</keyword>
<evidence type="ECO:0000256" key="1">
    <source>
        <dbReference type="SAM" id="MobiDB-lite"/>
    </source>
</evidence>
<dbReference type="InterPro" id="IPR052179">
    <property type="entry name" value="DD-CPase-like"/>
</dbReference>
<name>A0A1H6QCR7_9GAMM</name>
<dbReference type="InterPro" id="IPR003709">
    <property type="entry name" value="VanY-like_core_dom"/>
</dbReference>
<evidence type="ECO:0000259" key="2">
    <source>
        <dbReference type="Pfam" id="PF02557"/>
    </source>
</evidence>
<dbReference type="PANTHER" id="PTHR34385:SF1">
    <property type="entry name" value="PEPTIDOGLYCAN L-ALANYL-D-GLUTAMATE ENDOPEPTIDASE CWLK"/>
    <property type="match status" value="1"/>
</dbReference>
<feature type="compositionally biased region" description="Polar residues" evidence="1">
    <location>
        <begin position="92"/>
        <end position="106"/>
    </location>
</feature>
<dbReference type="PANTHER" id="PTHR34385">
    <property type="entry name" value="D-ALANYL-D-ALANINE CARBOXYPEPTIDASE"/>
    <property type="match status" value="1"/>
</dbReference>
<keyword evidence="3" id="KW-0378">Hydrolase</keyword>
<dbReference type="InterPro" id="IPR009045">
    <property type="entry name" value="Zn_M74/Hedgehog-like"/>
</dbReference>
<evidence type="ECO:0000313" key="3">
    <source>
        <dbReference type="EMBL" id="SEI39646.1"/>
    </source>
</evidence>
<dbReference type="SUPFAM" id="SSF55166">
    <property type="entry name" value="Hedgehog/DD-peptidase"/>
    <property type="match status" value="1"/>
</dbReference>
<feature type="region of interest" description="Disordered" evidence="1">
    <location>
        <begin position="82"/>
        <end position="106"/>
    </location>
</feature>
<dbReference type="EMBL" id="FNYH01000001">
    <property type="protein sequence ID" value="SEI39646.1"/>
    <property type="molecule type" value="Genomic_DNA"/>
</dbReference>
<feature type="domain" description="D-alanyl-D-alanine carboxypeptidase-like core" evidence="2">
    <location>
        <begin position="268"/>
        <end position="369"/>
    </location>
</feature>
<reference evidence="4" key="1">
    <citation type="submission" date="2016-10" db="EMBL/GenBank/DDBJ databases">
        <authorList>
            <person name="Varghese N."/>
            <person name="Submissions S."/>
        </authorList>
    </citation>
    <scope>NUCLEOTIDE SEQUENCE [LARGE SCALE GENOMIC DNA]</scope>
    <source>
        <strain evidence="4">DSM 7165</strain>
    </source>
</reference>
<dbReference type="GO" id="GO:0004180">
    <property type="term" value="F:carboxypeptidase activity"/>
    <property type="evidence" value="ECO:0007669"/>
    <property type="project" value="UniProtKB-KW"/>
</dbReference>
<dbReference type="GO" id="GO:0006508">
    <property type="term" value="P:proteolysis"/>
    <property type="evidence" value="ECO:0007669"/>
    <property type="project" value="InterPro"/>
</dbReference>
<keyword evidence="4" id="KW-1185">Reference proteome</keyword>
<keyword evidence="3" id="KW-0645">Protease</keyword>
<dbReference type="Pfam" id="PF02557">
    <property type="entry name" value="VanY"/>
    <property type="match status" value="1"/>
</dbReference>
<dbReference type="Proteomes" id="UP000242999">
    <property type="component" value="Unassembled WGS sequence"/>
</dbReference>
<organism evidence="3 4">
    <name type="scientific">Allopseudospirillum japonicum</name>
    <dbReference type="NCBI Taxonomy" id="64971"/>
    <lineage>
        <taxon>Bacteria</taxon>
        <taxon>Pseudomonadati</taxon>
        <taxon>Pseudomonadota</taxon>
        <taxon>Gammaproteobacteria</taxon>
        <taxon>Oceanospirillales</taxon>
        <taxon>Oceanospirillaceae</taxon>
        <taxon>Allopseudospirillum</taxon>
    </lineage>
</organism>
<dbReference type="AlphaFoldDB" id="A0A1H6QCR7"/>
<dbReference type="RefSeq" id="WP_177166737.1">
    <property type="nucleotide sequence ID" value="NZ_FNYH01000001.1"/>
</dbReference>
<gene>
    <name evidence="3" type="ORF">SAMN05421831_101259</name>
</gene>
<dbReference type="STRING" id="64971.SAMN05421831_101259"/>
<dbReference type="CDD" id="cd14814">
    <property type="entry name" value="Peptidase_M15"/>
    <property type="match status" value="1"/>
</dbReference>
<accession>A0A1H6QCR7</accession>